<sequence>MSRIRHLLKQVGLDVAHGVGAVFYGMFIFTVVILIAIAILALVRYGINLL</sequence>
<keyword evidence="3" id="KW-1185">Reference proteome</keyword>
<keyword evidence="1" id="KW-1133">Transmembrane helix</keyword>
<dbReference type="Proteomes" id="UP000741863">
    <property type="component" value="Unassembled WGS sequence"/>
</dbReference>
<comment type="caution">
    <text evidence="2">The sequence shown here is derived from an EMBL/GenBank/DDBJ whole genome shotgun (WGS) entry which is preliminary data.</text>
</comment>
<reference evidence="2 3" key="1">
    <citation type="submission" date="2021-01" db="EMBL/GenBank/DDBJ databases">
        <title>Genomic Encyclopedia of Type Strains, Phase IV (KMG-IV): sequencing the most valuable type-strain genomes for metagenomic binning, comparative biology and taxonomic classification.</title>
        <authorList>
            <person name="Goeker M."/>
        </authorList>
    </citation>
    <scope>NUCLEOTIDE SEQUENCE [LARGE SCALE GENOMIC DNA]</scope>
    <source>
        <strain evidence="2 3">DSM 25540</strain>
    </source>
</reference>
<proteinExistence type="predicted"/>
<dbReference type="RefSeq" id="WP_204699756.1">
    <property type="nucleotide sequence ID" value="NZ_JAFBEC010000021.1"/>
</dbReference>
<evidence type="ECO:0000256" key="1">
    <source>
        <dbReference type="SAM" id="Phobius"/>
    </source>
</evidence>
<keyword evidence="1" id="KW-0472">Membrane</keyword>
<feature type="transmembrane region" description="Helical" evidence="1">
    <location>
        <begin position="21"/>
        <end position="47"/>
    </location>
</feature>
<accession>A0ABS2PHV9</accession>
<protein>
    <submittedName>
        <fullName evidence="2">Uncharacterized protein</fullName>
    </submittedName>
</protein>
<evidence type="ECO:0000313" key="3">
    <source>
        <dbReference type="Proteomes" id="UP000741863"/>
    </source>
</evidence>
<gene>
    <name evidence="2" type="ORF">JOD17_004160</name>
</gene>
<organism evidence="2 3">
    <name type="scientific">Geomicrobium sediminis</name>
    <dbReference type="NCBI Taxonomy" id="1347788"/>
    <lineage>
        <taxon>Bacteria</taxon>
        <taxon>Bacillati</taxon>
        <taxon>Bacillota</taxon>
        <taxon>Bacilli</taxon>
        <taxon>Bacillales</taxon>
        <taxon>Geomicrobium</taxon>
    </lineage>
</organism>
<dbReference type="EMBL" id="JAFBEC010000021">
    <property type="protein sequence ID" value="MBM7635017.1"/>
    <property type="molecule type" value="Genomic_DNA"/>
</dbReference>
<name>A0ABS2PHV9_9BACL</name>
<keyword evidence="1" id="KW-0812">Transmembrane</keyword>
<evidence type="ECO:0000313" key="2">
    <source>
        <dbReference type="EMBL" id="MBM7635017.1"/>
    </source>
</evidence>